<sequence length="228" mass="26383">KIIFAAPSVKNFVGIRKKLKSSKVKDVIYWPVLKKSEGYYISAFSRSSGLNRVFNEILSNKIPTMLDLEIPLKRGILKHLHYFFKSKRLIDNFLLNAEKNGIEIYTAEYDIPHKLAEALFSFIRLTLNPKKFKHQRIVMLYTSFRKNQVIEDYLLKQLEKSKQKYGEDFLVGLGVIAPGVGENEPILSPSHLEHDLKVLNREGIKKVVIFRLGGLNKKYLEVIKKYVS</sequence>
<organism evidence="1">
    <name type="scientific">marine sediment metagenome</name>
    <dbReference type="NCBI Taxonomy" id="412755"/>
    <lineage>
        <taxon>unclassified sequences</taxon>
        <taxon>metagenomes</taxon>
        <taxon>ecological metagenomes</taxon>
    </lineage>
</organism>
<protein>
    <submittedName>
        <fullName evidence="1">Uncharacterized protein</fullName>
    </submittedName>
</protein>
<name>X0TVZ5_9ZZZZ</name>
<dbReference type="AlphaFoldDB" id="X0TVZ5"/>
<proteinExistence type="predicted"/>
<evidence type="ECO:0000313" key="1">
    <source>
        <dbReference type="EMBL" id="GAF92312.1"/>
    </source>
</evidence>
<gene>
    <name evidence="1" type="ORF">S01H1_21119</name>
</gene>
<reference evidence="1" key="1">
    <citation type="journal article" date="2014" name="Front. Microbiol.">
        <title>High frequency of phylogenetically diverse reductive dehalogenase-homologous genes in deep subseafloor sedimentary metagenomes.</title>
        <authorList>
            <person name="Kawai M."/>
            <person name="Futagami T."/>
            <person name="Toyoda A."/>
            <person name="Takaki Y."/>
            <person name="Nishi S."/>
            <person name="Hori S."/>
            <person name="Arai W."/>
            <person name="Tsubouchi T."/>
            <person name="Morono Y."/>
            <person name="Uchiyama I."/>
            <person name="Ito T."/>
            <person name="Fujiyama A."/>
            <person name="Inagaki F."/>
            <person name="Takami H."/>
        </authorList>
    </citation>
    <scope>NUCLEOTIDE SEQUENCE</scope>
    <source>
        <strain evidence="1">Expedition CK06-06</strain>
    </source>
</reference>
<feature type="non-terminal residue" evidence="1">
    <location>
        <position position="1"/>
    </location>
</feature>
<accession>X0TVZ5</accession>
<dbReference type="EMBL" id="BARS01011656">
    <property type="protein sequence ID" value="GAF92312.1"/>
    <property type="molecule type" value="Genomic_DNA"/>
</dbReference>
<comment type="caution">
    <text evidence="1">The sequence shown here is derived from an EMBL/GenBank/DDBJ whole genome shotgun (WGS) entry which is preliminary data.</text>
</comment>